<proteinExistence type="predicted"/>
<dbReference type="Proteomes" id="UP000032544">
    <property type="component" value="Unassembled WGS sequence"/>
</dbReference>
<reference evidence="1 2" key="1">
    <citation type="submission" date="2014-09" db="EMBL/GenBank/DDBJ databases">
        <title>Draft Genome Sequence of Draconibacterium sp. JN14CK-3.</title>
        <authorList>
            <person name="Dong C."/>
            <person name="Lai Q."/>
            <person name="Shao Z."/>
        </authorList>
    </citation>
    <scope>NUCLEOTIDE SEQUENCE [LARGE SCALE GENOMIC DNA]</scope>
    <source>
        <strain evidence="1 2">JN14CK-3</strain>
    </source>
</reference>
<evidence type="ECO:0000313" key="1">
    <source>
        <dbReference type="EMBL" id="KJF44608.1"/>
    </source>
</evidence>
<name>A0A0D8JFJ7_9BACT</name>
<dbReference type="EMBL" id="JRHC01000001">
    <property type="protein sequence ID" value="KJF44608.1"/>
    <property type="molecule type" value="Genomic_DNA"/>
</dbReference>
<gene>
    <name evidence="1" type="ORF">LH29_03825</name>
</gene>
<organism evidence="1 2">
    <name type="scientific">Draconibacterium sediminis</name>
    <dbReference type="NCBI Taxonomy" id="1544798"/>
    <lineage>
        <taxon>Bacteria</taxon>
        <taxon>Pseudomonadati</taxon>
        <taxon>Bacteroidota</taxon>
        <taxon>Bacteroidia</taxon>
        <taxon>Marinilabiliales</taxon>
        <taxon>Prolixibacteraceae</taxon>
        <taxon>Draconibacterium</taxon>
    </lineage>
</organism>
<comment type="caution">
    <text evidence="1">The sequence shown here is derived from an EMBL/GenBank/DDBJ whole genome shotgun (WGS) entry which is preliminary data.</text>
</comment>
<evidence type="ECO:0000313" key="2">
    <source>
        <dbReference type="Proteomes" id="UP000032544"/>
    </source>
</evidence>
<sequence length="144" mass="16533">MEIAGLIISLAALSLAIFTYFKHDLKIKKQDSLLKTYQIEKINQEKEQEKKAIIEANVIKYNKGKRIIKIYNKGKSTAKNVKVHIPDDDGYEIMTNPSPIDIKSLNSVEIVLLTFNSSPDKVKIDFEWDDEFMKLNTDSQTIQI</sequence>
<dbReference type="AlphaFoldDB" id="A0A0D8JFJ7"/>
<keyword evidence="2" id="KW-1185">Reference proteome</keyword>
<dbReference type="RefSeq" id="WP_045026150.1">
    <property type="nucleotide sequence ID" value="NZ_JRHC01000001.1"/>
</dbReference>
<dbReference type="OrthoDB" id="1496093at2"/>
<dbReference type="STRING" id="1544798.LH29_03825"/>
<accession>A0A0D8JFJ7</accession>
<protein>
    <submittedName>
        <fullName evidence="1">Uncharacterized protein</fullName>
    </submittedName>
</protein>